<dbReference type="InterPro" id="IPR000835">
    <property type="entry name" value="HTH_MarR-typ"/>
</dbReference>
<keyword evidence="3" id="KW-0804">Transcription</keyword>
<dbReference type="SUPFAM" id="SSF46785">
    <property type="entry name" value="Winged helix' DNA-binding domain"/>
    <property type="match status" value="1"/>
</dbReference>
<keyword evidence="1" id="KW-0805">Transcription regulation</keyword>
<dbReference type="GO" id="GO:0003677">
    <property type="term" value="F:DNA binding"/>
    <property type="evidence" value="ECO:0007669"/>
    <property type="project" value="UniProtKB-KW"/>
</dbReference>
<dbReference type="PROSITE" id="PS50995">
    <property type="entry name" value="HTH_MARR_2"/>
    <property type="match status" value="1"/>
</dbReference>
<keyword evidence="2" id="KW-0238">DNA-binding</keyword>
<sequence length="155" mass="17191">MTKSERRSERKRRDPDLGVLVGQLLFAFQDELFATLAAQGHPDLRPRHGIILAYLDAEGSRATELARQSGQHKQVVGKLIDELEALGYVERRPDPTDRRAKLVAPTALGLDQMARSDAIVAAIEARHAQAVGAETYRAFKAVLREVTESQRAPRP</sequence>
<gene>
    <name evidence="5" type="ORF">D7193_00640</name>
</gene>
<dbReference type="InterPro" id="IPR023187">
    <property type="entry name" value="Tscrpt_reg_MarR-type_CS"/>
</dbReference>
<evidence type="ECO:0000256" key="3">
    <source>
        <dbReference type="ARBA" id="ARBA00023163"/>
    </source>
</evidence>
<dbReference type="PANTHER" id="PTHR33164:SF99">
    <property type="entry name" value="MARR FAMILY REGULATORY PROTEIN"/>
    <property type="match status" value="1"/>
</dbReference>
<dbReference type="InterPro" id="IPR039422">
    <property type="entry name" value="MarR/SlyA-like"/>
</dbReference>
<dbReference type="SMART" id="SM00347">
    <property type="entry name" value="HTH_MARR"/>
    <property type="match status" value="1"/>
</dbReference>
<proteinExistence type="predicted"/>
<evidence type="ECO:0000256" key="1">
    <source>
        <dbReference type="ARBA" id="ARBA00023015"/>
    </source>
</evidence>
<accession>A0A3B0A9U3</accession>
<dbReference type="PROSITE" id="PS01117">
    <property type="entry name" value="HTH_MARR_1"/>
    <property type="match status" value="1"/>
</dbReference>
<dbReference type="GO" id="GO:0003700">
    <property type="term" value="F:DNA-binding transcription factor activity"/>
    <property type="evidence" value="ECO:0007669"/>
    <property type="project" value="InterPro"/>
</dbReference>
<dbReference type="Proteomes" id="UP000279968">
    <property type="component" value="Unassembled WGS sequence"/>
</dbReference>
<comment type="caution">
    <text evidence="5">The sequence shown here is derived from an EMBL/GenBank/DDBJ whole genome shotgun (WGS) entry which is preliminary data.</text>
</comment>
<organism evidence="5 6">
    <name type="scientific">Micromonospora costi</name>
    <dbReference type="NCBI Taxonomy" id="1530042"/>
    <lineage>
        <taxon>Bacteria</taxon>
        <taxon>Bacillati</taxon>
        <taxon>Actinomycetota</taxon>
        <taxon>Actinomycetes</taxon>
        <taxon>Micromonosporales</taxon>
        <taxon>Micromonosporaceae</taxon>
        <taxon>Micromonospora</taxon>
    </lineage>
</organism>
<dbReference type="Pfam" id="PF12802">
    <property type="entry name" value="MarR_2"/>
    <property type="match status" value="1"/>
</dbReference>
<feature type="domain" description="HTH marR-type" evidence="4">
    <location>
        <begin position="14"/>
        <end position="148"/>
    </location>
</feature>
<name>A0A3B0A9U3_9ACTN</name>
<dbReference type="GO" id="GO:0006950">
    <property type="term" value="P:response to stress"/>
    <property type="evidence" value="ECO:0007669"/>
    <property type="project" value="TreeGrafter"/>
</dbReference>
<evidence type="ECO:0000259" key="4">
    <source>
        <dbReference type="PROSITE" id="PS50995"/>
    </source>
</evidence>
<dbReference type="AlphaFoldDB" id="A0A3B0A9U3"/>
<evidence type="ECO:0000313" key="6">
    <source>
        <dbReference type="Proteomes" id="UP000279968"/>
    </source>
</evidence>
<dbReference type="PANTHER" id="PTHR33164">
    <property type="entry name" value="TRANSCRIPTIONAL REGULATOR, MARR FAMILY"/>
    <property type="match status" value="1"/>
</dbReference>
<protein>
    <submittedName>
        <fullName evidence="5">MarR family transcriptional regulator</fullName>
    </submittedName>
</protein>
<dbReference type="OrthoDB" id="122135at2"/>
<evidence type="ECO:0000256" key="2">
    <source>
        <dbReference type="ARBA" id="ARBA00023125"/>
    </source>
</evidence>
<reference evidence="5 6" key="1">
    <citation type="journal article" date="2015" name="Int. J. Syst. Evol. Microbiol.">
        <title>Micromonospora costi sp. nov., isolated from a leaf of Costus speciosus.</title>
        <authorList>
            <person name="Thawai C."/>
        </authorList>
    </citation>
    <scope>NUCLEOTIDE SEQUENCE [LARGE SCALE GENOMIC DNA]</scope>
    <source>
        <strain evidence="5 6">CS1-12</strain>
    </source>
</reference>
<dbReference type="RefSeq" id="WP_120777432.1">
    <property type="nucleotide sequence ID" value="NZ_JBHLUP010000009.1"/>
</dbReference>
<dbReference type="InterPro" id="IPR036388">
    <property type="entry name" value="WH-like_DNA-bd_sf"/>
</dbReference>
<evidence type="ECO:0000313" key="5">
    <source>
        <dbReference type="EMBL" id="RKN57240.1"/>
    </source>
</evidence>
<dbReference type="EMBL" id="RBAN01000001">
    <property type="protein sequence ID" value="RKN57240.1"/>
    <property type="molecule type" value="Genomic_DNA"/>
</dbReference>
<dbReference type="Gene3D" id="1.10.10.10">
    <property type="entry name" value="Winged helix-like DNA-binding domain superfamily/Winged helix DNA-binding domain"/>
    <property type="match status" value="1"/>
</dbReference>
<dbReference type="InterPro" id="IPR036390">
    <property type="entry name" value="WH_DNA-bd_sf"/>
</dbReference>
<keyword evidence="6" id="KW-1185">Reference proteome</keyword>